<protein>
    <submittedName>
        <fullName evidence="1">Uncharacterized protein</fullName>
    </submittedName>
</protein>
<sequence>MAPELKHSYDFQFSDLTDNGSEAQIAIICELDNHMDSMVRCGRAARAVCHICDRGLFFLPSGSPRGLRQVCKQGLIPPLGIVLTDLTKLASEDFIGTRLWTRSLWILSCPRLEQLHRKGLSESLNIKLGQLRRII</sequence>
<reference evidence="1 2" key="1">
    <citation type="submission" date="2019-05" db="EMBL/GenBank/DDBJ databases">
        <title>Emergence of the Ug99 lineage of the wheat stem rust pathogen through somatic hybridization.</title>
        <authorList>
            <person name="Li F."/>
            <person name="Upadhyaya N.M."/>
            <person name="Sperschneider J."/>
            <person name="Matny O."/>
            <person name="Nguyen-Phuc H."/>
            <person name="Mago R."/>
            <person name="Raley C."/>
            <person name="Miller M.E."/>
            <person name="Silverstein K.A.T."/>
            <person name="Henningsen E."/>
            <person name="Hirsch C.D."/>
            <person name="Visser B."/>
            <person name="Pretorius Z.A."/>
            <person name="Steffenson B.J."/>
            <person name="Schwessinger B."/>
            <person name="Dodds P.N."/>
            <person name="Figueroa M."/>
        </authorList>
    </citation>
    <scope>NUCLEOTIDE SEQUENCE [LARGE SCALE GENOMIC DNA]</scope>
    <source>
        <strain evidence="1">21-0</strain>
    </source>
</reference>
<dbReference type="AlphaFoldDB" id="A0A5B0QKD5"/>
<keyword evidence="2" id="KW-1185">Reference proteome</keyword>
<name>A0A5B0QKD5_PUCGR</name>
<gene>
    <name evidence="1" type="ORF">PGT21_033468</name>
</gene>
<organism evidence="1 2">
    <name type="scientific">Puccinia graminis f. sp. tritici</name>
    <dbReference type="NCBI Taxonomy" id="56615"/>
    <lineage>
        <taxon>Eukaryota</taxon>
        <taxon>Fungi</taxon>
        <taxon>Dikarya</taxon>
        <taxon>Basidiomycota</taxon>
        <taxon>Pucciniomycotina</taxon>
        <taxon>Pucciniomycetes</taxon>
        <taxon>Pucciniales</taxon>
        <taxon>Pucciniaceae</taxon>
        <taxon>Puccinia</taxon>
    </lineage>
</organism>
<proteinExistence type="predicted"/>
<dbReference type="EMBL" id="VSWC01000015">
    <property type="protein sequence ID" value="KAA1113553.1"/>
    <property type="molecule type" value="Genomic_DNA"/>
</dbReference>
<evidence type="ECO:0000313" key="1">
    <source>
        <dbReference type="EMBL" id="KAA1113553.1"/>
    </source>
</evidence>
<dbReference type="Proteomes" id="UP000324748">
    <property type="component" value="Unassembled WGS sequence"/>
</dbReference>
<evidence type="ECO:0000313" key="2">
    <source>
        <dbReference type="Proteomes" id="UP000324748"/>
    </source>
</evidence>
<accession>A0A5B0QKD5</accession>
<comment type="caution">
    <text evidence="1">The sequence shown here is derived from an EMBL/GenBank/DDBJ whole genome shotgun (WGS) entry which is preliminary data.</text>
</comment>